<protein>
    <submittedName>
        <fullName evidence="5">MarR family transcriptional regulator</fullName>
    </submittedName>
</protein>
<dbReference type="PANTHER" id="PTHR42756:SF1">
    <property type="entry name" value="TRANSCRIPTIONAL REPRESSOR OF EMRAB OPERON"/>
    <property type="match status" value="1"/>
</dbReference>
<dbReference type="InterPro" id="IPR036388">
    <property type="entry name" value="WH-like_DNA-bd_sf"/>
</dbReference>
<reference evidence="5" key="1">
    <citation type="journal article" date="2024" name="Nature">
        <title>Anoxygenic phototroph of the Chloroflexota uses a type I reaction centre.</title>
        <authorList>
            <person name="Tsuji J.M."/>
            <person name="Shaw N.A."/>
            <person name="Nagashima S."/>
            <person name="Venkiteswaran J.J."/>
            <person name="Schiff S.L."/>
            <person name="Watanabe T."/>
            <person name="Fukui M."/>
            <person name="Hanada S."/>
            <person name="Tank M."/>
            <person name="Neufeld J.D."/>
        </authorList>
    </citation>
    <scope>NUCLEOTIDE SEQUENCE</scope>
    <source>
        <strain evidence="5">L227-S17</strain>
    </source>
</reference>
<dbReference type="PROSITE" id="PS50995">
    <property type="entry name" value="HTH_MARR_2"/>
    <property type="match status" value="1"/>
</dbReference>
<feature type="domain" description="HTH marR-type" evidence="4">
    <location>
        <begin position="12"/>
        <end position="144"/>
    </location>
</feature>
<evidence type="ECO:0000259" key="4">
    <source>
        <dbReference type="PROSITE" id="PS50995"/>
    </source>
</evidence>
<dbReference type="RefSeq" id="WP_341467420.1">
    <property type="nucleotide sequence ID" value="NZ_CP128399.1"/>
</dbReference>
<keyword evidence="6" id="KW-1185">Reference proteome</keyword>
<dbReference type="InterPro" id="IPR036390">
    <property type="entry name" value="WH_DNA-bd_sf"/>
</dbReference>
<gene>
    <name evidence="5" type="ORF">OZ401_001302</name>
</gene>
<dbReference type="SMART" id="SM00347">
    <property type="entry name" value="HTH_MARR"/>
    <property type="match status" value="1"/>
</dbReference>
<dbReference type="Proteomes" id="UP001431572">
    <property type="component" value="Chromosome 1"/>
</dbReference>
<dbReference type="SUPFAM" id="SSF46785">
    <property type="entry name" value="Winged helix' DNA-binding domain"/>
    <property type="match status" value="1"/>
</dbReference>
<evidence type="ECO:0000256" key="2">
    <source>
        <dbReference type="ARBA" id="ARBA00023125"/>
    </source>
</evidence>
<evidence type="ECO:0000256" key="1">
    <source>
        <dbReference type="ARBA" id="ARBA00023015"/>
    </source>
</evidence>
<dbReference type="Gene3D" id="1.10.10.10">
    <property type="entry name" value="Winged helix-like DNA-binding domain superfamily/Winged helix DNA-binding domain"/>
    <property type="match status" value="1"/>
</dbReference>
<keyword evidence="3" id="KW-0804">Transcription</keyword>
<keyword evidence="1" id="KW-0805">Transcription regulation</keyword>
<evidence type="ECO:0000256" key="3">
    <source>
        <dbReference type="ARBA" id="ARBA00023163"/>
    </source>
</evidence>
<organism evidence="5 6">
    <name type="scientific">Candidatus Chlorohelix allophototropha</name>
    <dbReference type="NCBI Taxonomy" id="3003348"/>
    <lineage>
        <taxon>Bacteria</taxon>
        <taxon>Bacillati</taxon>
        <taxon>Chloroflexota</taxon>
        <taxon>Chloroflexia</taxon>
        <taxon>Candidatus Chloroheliales</taxon>
        <taxon>Candidatus Chloroheliaceae</taxon>
        <taxon>Candidatus Chlorohelix</taxon>
    </lineage>
</organism>
<accession>A0ABY9AXN4</accession>
<name>A0ABY9AXN4_9CHLR</name>
<proteinExistence type="predicted"/>
<sequence length="160" mass="18049">MEGNHYLPDFIMRSTGFVLYQVAEIGRTLFSDAITPLGINEQQLGVLGVLESFGPQVQAHLSPPLRIDKAKMVGIVNELEERGLVQRLPHPQDRRAVLVHLTEAGKEMLQRSEEVVKCFSAQYFGVFNPEELRFFHELLVRLADTHAPHADALAEHHKTT</sequence>
<dbReference type="EMBL" id="CP128399">
    <property type="protein sequence ID" value="WJW65536.1"/>
    <property type="molecule type" value="Genomic_DNA"/>
</dbReference>
<dbReference type="InterPro" id="IPR000835">
    <property type="entry name" value="HTH_MarR-typ"/>
</dbReference>
<dbReference type="PANTHER" id="PTHR42756">
    <property type="entry name" value="TRANSCRIPTIONAL REGULATOR, MARR"/>
    <property type="match status" value="1"/>
</dbReference>
<keyword evidence="2" id="KW-0238">DNA-binding</keyword>
<dbReference type="Pfam" id="PF01047">
    <property type="entry name" value="MarR"/>
    <property type="match status" value="1"/>
</dbReference>
<evidence type="ECO:0000313" key="5">
    <source>
        <dbReference type="EMBL" id="WJW65536.1"/>
    </source>
</evidence>
<evidence type="ECO:0000313" key="6">
    <source>
        <dbReference type="Proteomes" id="UP001431572"/>
    </source>
</evidence>
<dbReference type="PRINTS" id="PR00598">
    <property type="entry name" value="HTHMARR"/>
</dbReference>